<comment type="similarity">
    <text evidence="3">Belongs to the Ycf2 family.</text>
</comment>
<accession>A0A8F4PL25</accession>
<evidence type="ECO:0000259" key="8">
    <source>
        <dbReference type="Pfam" id="PF00004"/>
    </source>
</evidence>
<proteinExistence type="inferred from homology"/>
<dbReference type="Pfam" id="PF00004">
    <property type="entry name" value="AAA"/>
    <property type="match status" value="1"/>
</dbReference>
<organism evidence="9">
    <name type="scientific">Ophioglossum vulgatum</name>
    <name type="common">southern adder's-tongue</name>
    <dbReference type="NCBI Taxonomy" id="49227"/>
    <lineage>
        <taxon>Eukaryota</taxon>
        <taxon>Viridiplantae</taxon>
        <taxon>Streptophyta</taxon>
        <taxon>Embryophyta</taxon>
        <taxon>Tracheophyta</taxon>
        <taxon>Polypodiopsida</taxon>
        <taxon>Ophioglossidae</taxon>
        <taxon>Ophioglossales</taxon>
        <taxon>Ophioglossaceae</taxon>
        <taxon>Ophioglossoideae</taxon>
        <taxon>Ophioglossum</taxon>
    </lineage>
</organism>
<sequence>MKGEPVQTASSVLPKVTNPKGVTDIKYYFRFWTSLNVELSTEIFSNCGNVLKFFGSSVLGSPIPRDPSSPKIQNNNLLLKFLIFATIPIISYRLNTRAWIEVENKDLTRLVNNSAESNSVERTESVESNIDSFYSSKRTLPLSDALDSSVPEWWKDWIIRDILPSWRISAVSIDKATTLLKTKDTQNLKNFFEFYIYGLPNGEWTNWRYDFNLCFIRDGEQNSDRSQSLKRHNNLLSNHLLSSAMIAFCEKLLFEVEDPSDKKNYESSICFSGGYPSRFRIHPQRNYRTDLSHQSVIDYAEYLTDSWVKRKYREIGEKFIQDFVEFYSWVYQLRNHQIFLGYEDEFDTLRYIVGQRFVVSGRVASSKNLLIAQSLISDTFYNSSIFILSRIVKSKSSEVIYTERMESTGCESSSGGVYRGDKDFTATEGGEKLSSPINYITGVTKGSDRSSDRYRESDPKEWDWIKFMILIRLPVSIKYLNPGLFISPVPSLVADGSKFFGKANIADSFAGTVSPTDRDILDNNGLELPKILKYSNYTDFAKLPMDERFFSGKPKSQPFNTQHSVSSEYSESSVIKKIVDLCRIKSLSCSSEKCGELVGYRSSSIKKFRENILLLHKPIIPFPSITHPLSPVPERTGRACSLQAYPQFGKLLTEVTNQISSFITLPDPTSGTRFYHSIHETDPYIFLGSNTVMLHDLETENLEYYKRSIFMYFAEIYSLIDAATVRDISKKLFLPSNWYDTLNSWNDFISETKISWISRTIDVCKHNQMVSTYSARIRAAYKYFHPDSFERITGLKEQMDTWIINRNYYDLSKCALRQDFCIWRRCRVDRFGEFAGQTARFYSDPHGILNKIQYLEFFSKPLPQQMGDVERICGFDETVTDRPPGNRTLGKHDSIGYLVTGKALYKILKMFESFISDPVRLINRSLSSKEFYCSNRKLLKSLKYRLDEDLIVPFGYCTIATNRITLHFLHEENIPLESSYNSICVRMVEWTDRSNHFNVQNNISWKHYFNEANTLSFLDFFHNPLINYDNKIFLCGRIPIRGCNRIYMDLLSTDAFKGSNKSLLFARKEPLSFAESNPSHTESRLYSREQLRYRYLVPLENKDFLYRFHFAKRVMSLIWMESHHLEKPSIFPLQKIYLNRSPIKKKLVSFGMYYFNRPLVELNRGEFLTITNDSSNNKLYQKEPVDDTSDIQLNRNDSNNPQLLGSDGCRNSNKYFFHNIKKNIYKRSLSIDFNEPRLRTHLHTKIGSDAGSEEWILVEKYTLWFFTPEWWKYVNNYFSETFPETLLNSIDQLEYNIFNSSRNLESSFIIRLLNLWDKSKIYTFNSPILDYGNSFYREITDQDRYLLPRWLLVGPVIGHSTPYLILTLIPFIYAISQQYLATSMGFNSISLWKRSEIIKYLRDYPWKIAMERSKNLDSSLRQNSARISLINLSKRFFKKLTRLSFYHPFRREISIWLSRKKNVDTSREEKSLVVQYLVTNTPLSRYGFQLNHDSAPLHHSINRFIGKQGFSYFKFLIRACQRYCFTHQNSQLDLLENTMLSALQQNFNSTIILGRFNLLLNTPISLQSGSFPGKGILLVGSTEMGRSYSIKNLAANYCFPLVRIPIKRFLFNKPDFRNTPVVLLSKKCLYRLNLTFELVKKMSPCIVWIQDIHDLNFDYTINESGVNPRSLLHSLLRQLSNRNPNNCLENNIIIAPTHVPARVDPAFISPDRLDQPINIRMLDTHKRVKEYIVILHTRGFHLEIDPARYEDFGSQTMGYSKRDLAILANETLLVGLTQEEPSVGTDTIRLAFYRQGWTIDNRSQSETVHEILLYRIGRTIIRNIFTKNPCMDFPLVNNHLLRKRFYFISDWYLEPPIVESTVKESTILSHILGCLAGLAARDSWFAWRNEQENSAPLARIAENDFQLACGILESLLEEFPRLNLCENELNRNALTSFGTRIFSTTVKRLISQNFSGNRVISNGSIEDNAFSFDVNGLFCGVPHDIYRAPRFWRISFLRGSTYESVRVLSEPDPSYKSITSHRNRDRFTQGLSTNIECDRYQGSGRRESFVGYRRLLTDVRDKHIKTPENRLRNNILNRGFVESGTDESYIQYKMQYHLSNQSNIFLGGRFVWDPTSPLLPETNYPSSRDELFSGERTVKRLYITYSTKRGRQTHSPIDKYKKHFLFHDSNRDSMIESFPDPWNEFPLLEKRYFEYIKINQMIKSHLLTPQLFPIVYPYQVMFFQQTQNIYDHSVVSDQRHRWIKVNRSPTRDSITYTMLFESYQYLVKLFSSNIKALDRIISTLPMNGFIPSSKIEDIFSG</sequence>
<evidence type="ECO:0000256" key="2">
    <source>
        <dbReference type="ARBA" id="ARBA00004474"/>
    </source>
</evidence>
<dbReference type="Gene3D" id="1.10.8.60">
    <property type="match status" value="1"/>
</dbReference>
<evidence type="ECO:0000256" key="4">
    <source>
        <dbReference type="ARBA" id="ARBA00022528"/>
    </source>
</evidence>
<dbReference type="CDD" id="cd19505">
    <property type="entry name" value="RecA-like_Ycf2"/>
    <property type="match status" value="1"/>
</dbReference>
<dbReference type="InterPro" id="IPR027417">
    <property type="entry name" value="P-loop_NTPase"/>
</dbReference>
<evidence type="ECO:0000256" key="6">
    <source>
        <dbReference type="ARBA" id="ARBA00022741"/>
    </source>
</evidence>
<dbReference type="GO" id="GO:0016887">
    <property type="term" value="F:ATP hydrolysis activity"/>
    <property type="evidence" value="ECO:0007669"/>
    <property type="project" value="InterPro"/>
</dbReference>
<comment type="function">
    <text evidence="1">Probable ATPase of unknown function. Its presence in a non-photosynthetic plant (Epifagus virginiana) and experiments in tobacco indicate that it has an essential function which is probably not related to photosynthesis.</text>
</comment>
<evidence type="ECO:0000256" key="7">
    <source>
        <dbReference type="ARBA" id="ARBA00022840"/>
    </source>
</evidence>
<evidence type="ECO:0000313" key="9">
    <source>
        <dbReference type="EMBL" id="QXF60062.1"/>
    </source>
</evidence>
<protein>
    <submittedName>
        <fullName evidence="9">Ycf2</fullName>
    </submittedName>
</protein>
<keyword evidence="5 9" id="KW-0934">Plastid</keyword>
<evidence type="ECO:0000256" key="5">
    <source>
        <dbReference type="ARBA" id="ARBA00022640"/>
    </source>
</evidence>
<dbReference type="GO" id="GO:0009536">
    <property type="term" value="C:plastid"/>
    <property type="evidence" value="ECO:0007669"/>
    <property type="project" value="UniProtKB-SubCell"/>
</dbReference>
<dbReference type="PANTHER" id="PTHR33078">
    <property type="entry name" value="PROTEIN YCF2-RELATED"/>
    <property type="match status" value="1"/>
</dbReference>
<dbReference type="PANTHER" id="PTHR33078:SF97">
    <property type="entry name" value="ATPASE AAA-TYPE CORE DOMAIN-CONTAINING PROTEIN"/>
    <property type="match status" value="1"/>
</dbReference>
<dbReference type="Gene3D" id="3.40.50.300">
    <property type="entry name" value="P-loop containing nucleotide triphosphate hydrolases"/>
    <property type="match status" value="1"/>
</dbReference>
<keyword evidence="7" id="KW-0067">ATP-binding</keyword>
<gene>
    <name evidence="9" type="primary">ycf2</name>
</gene>
<evidence type="ECO:0000256" key="3">
    <source>
        <dbReference type="ARBA" id="ARBA00009361"/>
    </source>
</evidence>
<keyword evidence="4 9" id="KW-0150">Chloroplast</keyword>
<dbReference type="EMBL" id="MZ066610">
    <property type="protein sequence ID" value="QXF60062.1"/>
    <property type="molecule type" value="Genomic_DNA"/>
</dbReference>
<dbReference type="InterPro" id="IPR003959">
    <property type="entry name" value="ATPase_AAA_core"/>
</dbReference>
<reference evidence="9" key="1">
    <citation type="submission" date="2021-04" db="EMBL/GenBank/DDBJ databases">
        <title>Ophioglossum vulgatum chloroplast, complete genome.</title>
        <authorList>
            <person name="Hao J.J."/>
            <person name="Liang Y.Y."/>
            <person name="Ping J.J."/>
            <person name="Zhu M.M."/>
            <person name="Feng P.P."/>
            <person name="Su Y.Y."/>
            <person name="Wang T.T."/>
        </authorList>
    </citation>
    <scope>NUCLEOTIDE SEQUENCE</scope>
</reference>
<evidence type="ECO:0000256" key="1">
    <source>
        <dbReference type="ARBA" id="ARBA00002329"/>
    </source>
</evidence>
<feature type="domain" description="ATPase AAA-type core" evidence="8">
    <location>
        <begin position="1576"/>
        <end position="1720"/>
    </location>
</feature>
<comment type="subcellular location">
    <subcellularLocation>
        <location evidence="2">Plastid</location>
    </subcellularLocation>
</comment>
<keyword evidence="6" id="KW-0547">Nucleotide-binding</keyword>
<geneLocation type="chloroplast" evidence="9"/>
<name>A0A8F4PL25_9MONI</name>
<dbReference type="SUPFAM" id="SSF52540">
    <property type="entry name" value="P-loop containing nucleoside triphosphate hydrolases"/>
    <property type="match status" value="1"/>
</dbReference>
<dbReference type="GO" id="GO:0005524">
    <property type="term" value="F:ATP binding"/>
    <property type="evidence" value="ECO:0007669"/>
    <property type="project" value="UniProtKB-KW"/>
</dbReference>